<dbReference type="GO" id="GO:0000122">
    <property type="term" value="P:negative regulation of transcription by RNA polymerase II"/>
    <property type="evidence" value="ECO:0007669"/>
    <property type="project" value="TreeGrafter"/>
</dbReference>
<dbReference type="InterPro" id="IPR039355">
    <property type="entry name" value="Transcription_factor_GATA"/>
</dbReference>
<evidence type="ECO:0000256" key="6">
    <source>
        <dbReference type="PROSITE-ProRule" id="PRU00094"/>
    </source>
</evidence>
<comment type="subcellular location">
    <subcellularLocation>
        <location evidence="1">Nucleus</location>
    </subcellularLocation>
</comment>
<keyword evidence="3 6" id="KW-0863">Zinc-finger</keyword>
<dbReference type="Gene3D" id="3.30.50.10">
    <property type="entry name" value="Erythroid Transcription Factor GATA-1, subunit A"/>
    <property type="match status" value="1"/>
</dbReference>
<keyword evidence="4" id="KW-0862">Zinc</keyword>
<feature type="region of interest" description="Disordered" evidence="7">
    <location>
        <begin position="451"/>
        <end position="538"/>
    </location>
</feature>
<gene>
    <name evidence="9" type="primary">CIR1_3</name>
    <name evidence="9" type="ORF">BG011_008246</name>
</gene>
<dbReference type="PROSITE" id="PS00344">
    <property type="entry name" value="GATA_ZN_FINGER_1"/>
    <property type="match status" value="1"/>
</dbReference>
<dbReference type="PROSITE" id="PS50114">
    <property type="entry name" value="GATA_ZN_FINGER_2"/>
    <property type="match status" value="1"/>
</dbReference>
<dbReference type="FunFam" id="3.30.50.10:FF:000007">
    <property type="entry name" value="Nitrogen regulatory AreA, N-terminal"/>
    <property type="match status" value="1"/>
</dbReference>
<evidence type="ECO:0000256" key="7">
    <source>
        <dbReference type="SAM" id="MobiDB-lite"/>
    </source>
</evidence>
<feature type="region of interest" description="Disordered" evidence="7">
    <location>
        <begin position="54"/>
        <end position="299"/>
    </location>
</feature>
<organism evidence="9 10">
    <name type="scientific">Mortierella polycephala</name>
    <dbReference type="NCBI Taxonomy" id="41804"/>
    <lineage>
        <taxon>Eukaryota</taxon>
        <taxon>Fungi</taxon>
        <taxon>Fungi incertae sedis</taxon>
        <taxon>Mucoromycota</taxon>
        <taxon>Mortierellomycotina</taxon>
        <taxon>Mortierellomycetes</taxon>
        <taxon>Mortierellales</taxon>
        <taxon>Mortierellaceae</taxon>
        <taxon>Mortierella</taxon>
    </lineage>
</organism>
<feature type="region of interest" description="Disordered" evidence="7">
    <location>
        <begin position="343"/>
        <end position="432"/>
    </location>
</feature>
<evidence type="ECO:0000256" key="1">
    <source>
        <dbReference type="ARBA" id="ARBA00004123"/>
    </source>
</evidence>
<evidence type="ECO:0000256" key="2">
    <source>
        <dbReference type="ARBA" id="ARBA00022723"/>
    </source>
</evidence>
<evidence type="ECO:0000256" key="3">
    <source>
        <dbReference type="ARBA" id="ARBA00022771"/>
    </source>
</evidence>
<dbReference type="EMBL" id="JAAAJA010000671">
    <property type="protein sequence ID" value="KAG0250565.1"/>
    <property type="molecule type" value="Genomic_DNA"/>
</dbReference>
<dbReference type="PRINTS" id="PR00619">
    <property type="entry name" value="GATAZNFINGER"/>
</dbReference>
<evidence type="ECO:0000313" key="10">
    <source>
        <dbReference type="Proteomes" id="UP000726737"/>
    </source>
</evidence>
<dbReference type="AlphaFoldDB" id="A0A9P6TXM4"/>
<dbReference type="CDD" id="cd00202">
    <property type="entry name" value="ZnF_GATA"/>
    <property type="match status" value="1"/>
</dbReference>
<evidence type="ECO:0000256" key="4">
    <source>
        <dbReference type="ARBA" id="ARBA00022833"/>
    </source>
</evidence>
<keyword evidence="10" id="KW-1185">Reference proteome</keyword>
<proteinExistence type="predicted"/>
<feature type="compositionally biased region" description="Polar residues" evidence="7">
    <location>
        <begin position="480"/>
        <end position="495"/>
    </location>
</feature>
<dbReference type="PANTHER" id="PTHR10071">
    <property type="entry name" value="TRANSCRIPTION FACTOR GATA FAMILY MEMBER"/>
    <property type="match status" value="1"/>
</dbReference>
<accession>A0A9P6TXM4</accession>
<dbReference type="Proteomes" id="UP000726737">
    <property type="component" value="Unassembled WGS sequence"/>
</dbReference>
<keyword evidence="2" id="KW-0479">Metal-binding</keyword>
<protein>
    <submittedName>
        <fullName evidence="9">Electron transfer flavoprotein subunit</fullName>
    </submittedName>
</protein>
<dbReference type="SUPFAM" id="SSF57716">
    <property type="entry name" value="Glucocorticoid receptor-like (DNA-binding domain)"/>
    <property type="match status" value="1"/>
</dbReference>
<comment type="caution">
    <text evidence="9">The sequence shown here is derived from an EMBL/GenBank/DDBJ whole genome shotgun (WGS) entry which is preliminary data.</text>
</comment>
<dbReference type="GO" id="GO:0005634">
    <property type="term" value="C:nucleus"/>
    <property type="evidence" value="ECO:0007669"/>
    <property type="project" value="UniProtKB-SubCell"/>
</dbReference>
<sequence length="799" mass="84366">MSLAESASVAPVDKGESMLGSNQEKNGSANAPSQTSAPAPIAALLSVSVSAATSSSASSIVSVEPNGTAEPNHQKQEQEQEQQQQQQRDDNDSGDQSIKREVVNRTPSSPLPSVTVPSPTIVAPISPSPSVSVSSPPPPSTSEAMAIEDSQAIAQTDAADAERKSSSTASAPTPASPTPSSASSSSLSSTIVTIDKGRSIPTSNALSSSLKSRLSTSAPLSSLSSVTPTAIISPKPYPTFTHASSASYPKSDLTHRPFGSSTGYSNAYPISGSKRNDIHIKSPSPAPVSKSIVGSNTSNQYRVNEEEYDDEYEEVEEYEILEGEEMMGESEGELESGRVMVLDHGSSRHPNEQDAEMVDVSAAGSSTPPAAAKDVAAVLSSADSAMESEDGASLTNLKRPLSKTPSPRLAPQQQQQQADSTESPLSDKNPSKVGVIATSCLYFKARNLTRPPWLKRNMGLKKGDSSATGEADETDEPEDASQTTSTPTSGASIKDSTMAEPTDAAASPTVENSMPEQEKATAAPTSEDKVKHSDSCPGDGTCSTAAGTDTCTATAAVAATAATAAASTATATATAGGGSTPAQQASSRQHLVCANCRTTTTPLWRRDSSGNTICNACGLYFKLHNVHRPVTMKRAVIKRRKRVNVMANSPPLVPQQAIPQQQRMQQHPHRHHQPPPQYHQRMQYPKPLPRPRSPPAAALMEANGHDGQGDPSEGSAKRRRLQNANDPRGAPGGEDYILPKRAANGQPEWIRRDQGMTDFMATRRITRGHLIRKRHRGSRIHMATPENIICPRTSLIATF</sequence>
<dbReference type="GO" id="GO:0045944">
    <property type="term" value="P:positive regulation of transcription by RNA polymerase II"/>
    <property type="evidence" value="ECO:0007669"/>
    <property type="project" value="TreeGrafter"/>
</dbReference>
<feature type="compositionally biased region" description="Low complexity" evidence="7">
    <location>
        <begin position="654"/>
        <end position="665"/>
    </location>
</feature>
<dbReference type="GO" id="GO:0000981">
    <property type="term" value="F:DNA-binding transcription factor activity, RNA polymerase II-specific"/>
    <property type="evidence" value="ECO:0007669"/>
    <property type="project" value="TreeGrafter"/>
</dbReference>
<feature type="compositionally biased region" description="Low complexity" evidence="7">
    <location>
        <begin position="54"/>
        <end position="63"/>
    </location>
</feature>
<dbReference type="GO" id="GO:0008270">
    <property type="term" value="F:zinc ion binding"/>
    <property type="evidence" value="ECO:0007669"/>
    <property type="project" value="UniProtKB-KW"/>
</dbReference>
<reference evidence="9" key="1">
    <citation type="journal article" date="2020" name="Fungal Divers.">
        <title>Resolving the Mortierellaceae phylogeny through synthesis of multi-gene phylogenetics and phylogenomics.</title>
        <authorList>
            <person name="Vandepol N."/>
            <person name="Liber J."/>
            <person name="Desiro A."/>
            <person name="Na H."/>
            <person name="Kennedy M."/>
            <person name="Barry K."/>
            <person name="Grigoriev I.V."/>
            <person name="Miller A.N."/>
            <person name="O'Donnell K."/>
            <person name="Stajich J.E."/>
            <person name="Bonito G."/>
        </authorList>
    </citation>
    <scope>NUCLEOTIDE SEQUENCE</scope>
    <source>
        <strain evidence="9">KOD948</strain>
    </source>
</reference>
<feature type="compositionally biased region" description="Low complexity" evidence="7">
    <location>
        <begin position="106"/>
        <end position="134"/>
    </location>
</feature>
<evidence type="ECO:0000313" key="9">
    <source>
        <dbReference type="EMBL" id="KAG0250565.1"/>
    </source>
</evidence>
<dbReference type="InterPro" id="IPR000679">
    <property type="entry name" value="Znf_GATA"/>
</dbReference>
<dbReference type="Pfam" id="PF00320">
    <property type="entry name" value="GATA"/>
    <property type="match status" value="1"/>
</dbReference>
<feature type="compositionally biased region" description="Basic and acidic residues" evidence="7">
    <location>
        <begin position="87"/>
        <end position="103"/>
    </location>
</feature>
<feature type="compositionally biased region" description="Acidic residues" evidence="7">
    <location>
        <begin position="470"/>
        <end position="479"/>
    </location>
</feature>
<feature type="compositionally biased region" description="Low complexity" evidence="7">
    <location>
        <begin position="203"/>
        <end position="230"/>
    </location>
</feature>
<feature type="domain" description="GATA-type" evidence="8">
    <location>
        <begin position="587"/>
        <end position="640"/>
    </location>
</feature>
<feature type="compositionally biased region" description="Polar residues" evidence="7">
    <location>
        <begin position="418"/>
        <end position="428"/>
    </location>
</feature>
<dbReference type="OrthoDB" id="515401at2759"/>
<evidence type="ECO:0000256" key="5">
    <source>
        <dbReference type="ARBA" id="ARBA00023242"/>
    </source>
</evidence>
<feature type="compositionally biased region" description="Low complexity" evidence="7">
    <location>
        <begin position="361"/>
        <end position="385"/>
    </location>
</feature>
<dbReference type="PANTHER" id="PTHR10071:SF281">
    <property type="entry name" value="BOX A-BINDING FACTOR-RELATED"/>
    <property type="match status" value="1"/>
</dbReference>
<feature type="region of interest" description="Disordered" evidence="7">
    <location>
        <begin position="647"/>
        <end position="739"/>
    </location>
</feature>
<keyword evidence="5" id="KW-0539">Nucleus</keyword>
<dbReference type="SMART" id="SM00401">
    <property type="entry name" value="ZnF_GATA"/>
    <property type="match status" value="1"/>
</dbReference>
<feature type="compositionally biased region" description="Low complexity" evidence="7">
    <location>
        <begin position="166"/>
        <end position="190"/>
    </location>
</feature>
<feature type="compositionally biased region" description="Polar residues" evidence="7">
    <location>
        <begin position="19"/>
        <end position="36"/>
    </location>
</feature>
<dbReference type="GO" id="GO:0000978">
    <property type="term" value="F:RNA polymerase II cis-regulatory region sequence-specific DNA binding"/>
    <property type="evidence" value="ECO:0007669"/>
    <property type="project" value="TreeGrafter"/>
</dbReference>
<evidence type="ECO:0000259" key="8">
    <source>
        <dbReference type="PROSITE" id="PS50114"/>
    </source>
</evidence>
<dbReference type="InterPro" id="IPR013088">
    <property type="entry name" value="Znf_NHR/GATA"/>
</dbReference>
<feature type="region of interest" description="Disordered" evidence="7">
    <location>
        <begin position="1"/>
        <end position="36"/>
    </location>
</feature>
<name>A0A9P6TXM4_9FUNG</name>